<dbReference type="EMBL" id="MLAK01000799">
    <property type="protein sequence ID" value="OHT04273.1"/>
    <property type="molecule type" value="Genomic_DNA"/>
</dbReference>
<proteinExistence type="predicted"/>
<evidence type="ECO:0000313" key="2">
    <source>
        <dbReference type="EMBL" id="OHT04273.1"/>
    </source>
</evidence>
<dbReference type="GeneID" id="94840771"/>
<dbReference type="PANTHER" id="PTHR10658">
    <property type="entry name" value="PHOSPHATIDYLINOSITOL TRANSFER PROTEIN"/>
    <property type="match status" value="1"/>
</dbReference>
<accession>A0A1J4JYP1</accession>
<gene>
    <name evidence="2" type="ORF">TRFO_28258</name>
</gene>
<keyword evidence="3" id="KW-1185">Reference proteome</keyword>
<dbReference type="OrthoDB" id="18453at2759"/>
<dbReference type="Proteomes" id="UP000179807">
    <property type="component" value="Unassembled WGS sequence"/>
</dbReference>
<dbReference type="Pfam" id="PF02121">
    <property type="entry name" value="IP_trans"/>
    <property type="match status" value="1"/>
</dbReference>
<dbReference type="AlphaFoldDB" id="A0A1J4JYP1"/>
<sequence>MKLIEFRIMMPISLDRFPAAKAYMVHGYVKNSSGGGEGIEIVKNGEPYNENGEKGTLNYKIYHVKSQIPGFIRWAVPDRYLHFNEKSYNSYPHCKSLLRVPALKDDFILDVESQHIIYTNKMEFPSNYMDMTDEELKMREVIYIDILNGNPYPDSDPNLDLSNFICPEAGFNTPLTSPPGYNPNAPPKWTETFNGPMICVIKVLKFHFKWWGIQTGAENLVAHTFYPKLFTESHRKIVAHMKDWYALTDEDLEKMGEKIHKEQLEGEGFTIDE</sequence>
<dbReference type="PANTHER" id="PTHR10658:SF11">
    <property type="entry name" value="VIBRATOR, ISOFORM B"/>
    <property type="match status" value="1"/>
</dbReference>
<dbReference type="InterPro" id="IPR055261">
    <property type="entry name" value="PI_transfer_N"/>
</dbReference>
<evidence type="ECO:0000313" key="3">
    <source>
        <dbReference type="Proteomes" id="UP000179807"/>
    </source>
</evidence>
<dbReference type="Gene3D" id="3.30.530.20">
    <property type="match status" value="1"/>
</dbReference>
<dbReference type="GO" id="GO:0005548">
    <property type="term" value="F:phospholipid transporter activity"/>
    <property type="evidence" value="ECO:0007669"/>
    <property type="project" value="InterPro"/>
</dbReference>
<feature type="domain" description="Phosphatidylinositol transfer protein N-terminal" evidence="1">
    <location>
        <begin position="1"/>
        <end position="260"/>
    </location>
</feature>
<dbReference type="VEuPathDB" id="TrichDB:TRFO_28258"/>
<name>A0A1J4JYP1_9EUKA</name>
<organism evidence="2 3">
    <name type="scientific">Tritrichomonas foetus</name>
    <dbReference type="NCBI Taxonomy" id="1144522"/>
    <lineage>
        <taxon>Eukaryota</taxon>
        <taxon>Metamonada</taxon>
        <taxon>Parabasalia</taxon>
        <taxon>Tritrichomonadida</taxon>
        <taxon>Tritrichomonadidae</taxon>
        <taxon>Tritrichomonas</taxon>
    </lineage>
</organism>
<dbReference type="RefSeq" id="XP_068357409.1">
    <property type="nucleotide sequence ID" value="XM_068506067.1"/>
</dbReference>
<dbReference type="InterPro" id="IPR001666">
    <property type="entry name" value="PI_transfer"/>
</dbReference>
<comment type="caution">
    <text evidence="2">The sequence shown here is derived from an EMBL/GenBank/DDBJ whole genome shotgun (WGS) entry which is preliminary data.</text>
</comment>
<dbReference type="PRINTS" id="PR00391">
    <property type="entry name" value="PITRANSFER"/>
</dbReference>
<dbReference type="SUPFAM" id="SSF55961">
    <property type="entry name" value="Bet v1-like"/>
    <property type="match status" value="1"/>
</dbReference>
<protein>
    <submittedName>
        <fullName evidence="2">Phosphatidylinositol transfer protein beta isoform</fullName>
    </submittedName>
</protein>
<dbReference type="InterPro" id="IPR023393">
    <property type="entry name" value="START-like_dom_sf"/>
</dbReference>
<reference evidence="2" key="1">
    <citation type="submission" date="2016-10" db="EMBL/GenBank/DDBJ databases">
        <authorList>
            <person name="Benchimol M."/>
            <person name="Almeida L.G."/>
            <person name="Vasconcelos A.T."/>
            <person name="Perreira-Neves A."/>
            <person name="Rosa I.A."/>
            <person name="Tasca T."/>
            <person name="Bogo M.R."/>
            <person name="de Souza W."/>
        </authorList>
    </citation>
    <scope>NUCLEOTIDE SEQUENCE [LARGE SCALE GENOMIC DNA]</scope>
    <source>
        <strain evidence="2">K</strain>
    </source>
</reference>
<evidence type="ECO:0000259" key="1">
    <source>
        <dbReference type="Pfam" id="PF02121"/>
    </source>
</evidence>